<keyword evidence="9" id="KW-0862">Zinc</keyword>
<dbReference type="GO" id="GO:0016567">
    <property type="term" value="P:protein ubiquitination"/>
    <property type="evidence" value="ECO:0007669"/>
    <property type="project" value="InterPro"/>
</dbReference>
<evidence type="ECO:0000256" key="8">
    <source>
        <dbReference type="ARBA" id="ARBA00022786"/>
    </source>
</evidence>
<comment type="catalytic activity">
    <reaction evidence="1">
        <text>[E2 ubiquitin-conjugating enzyme]-S-ubiquitinyl-L-cysteine + [acceptor protein]-L-lysine = [E2 ubiquitin-conjugating enzyme]-L-cysteine + [acceptor protein]-N(6)-ubiquitinyl-L-lysine.</text>
        <dbReference type="EC" id="2.3.2.31"/>
    </reaction>
</comment>
<evidence type="ECO:0000256" key="11">
    <source>
        <dbReference type="PROSITE-ProRule" id="PRU00175"/>
    </source>
</evidence>
<dbReference type="PROSITE" id="PS51873">
    <property type="entry name" value="TRIAD"/>
    <property type="match status" value="1"/>
</dbReference>
<dbReference type="Gene3D" id="1.20.120.1750">
    <property type="match status" value="1"/>
</dbReference>
<evidence type="ECO:0000256" key="5">
    <source>
        <dbReference type="ARBA" id="ARBA00022723"/>
    </source>
</evidence>
<evidence type="ECO:0000256" key="1">
    <source>
        <dbReference type="ARBA" id="ARBA00001798"/>
    </source>
</evidence>
<dbReference type="KEGG" id="aten:116295800"/>
<keyword evidence="10" id="KW-0040">ANK repeat</keyword>
<feature type="compositionally biased region" description="Low complexity" evidence="12">
    <location>
        <begin position="770"/>
        <end position="780"/>
    </location>
</feature>
<dbReference type="InterPro" id="IPR017907">
    <property type="entry name" value="Znf_RING_CS"/>
</dbReference>
<name>A0A6P8I476_ACTTE</name>
<dbReference type="InterPro" id="IPR013083">
    <property type="entry name" value="Znf_RING/FYVE/PHD"/>
</dbReference>
<evidence type="ECO:0000256" key="10">
    <source>
        <dbReference type="PROSITE-ProRule" id="PRU00023"/>
    </source>
</evidence>
<dbReference type="PROSITE" id="PS00518">
    <property type="entry name" value="ZF_RING_1"/>
    <property type="match status" value="1"/>
</dbReference>
<dbReference type="Pfam" id="PF22191">
    <property type="entry name" value="IBR_1"/>
    <property type="match status" value="1"/>
</dbReference>
<proteinExistence type="inferred from homology"/>
<dbReference type="SMART" id="SM00647">
    <property type="entry name" value="IBR"/>
    <property type="match status" value="2"/>
</dbReference>
<dbReference type="SUPFAM" id="SSF48403">
    <property type="entry name" value="Ankyrin repeat"/>
    <property type="match status" value="1"/>
</dbReference>
<dbReference type="GeneID" id="116295800"/>
<evidence type="ECO:0000313" key="16">
    <source>
        <dbReference type="RefSeq" id="XP_031559595.1"/>
    </source>
</evidence>
<keyword evidence="6" id="KW-0677">Repeat</keyword>
<dbReference type="InterPro" id="IPR002110">
    <property type="entry name" value="Ankyrin_rpt"/>
</dbReference>
<feature type="compositionally biased region" description="Low complexity" evidence="12">
    <location>
        <begin position="882"/>
        <end position="891"/>
    </location>
</feature>
<feature type="repeat" description="ANK" evidence="10">
    <location>
        <begin position="130"/>
        <end position="162"/>
    </location>
</feature>
<protein>
    <recommendedName>
        <fullName evidence="3">RBR-type E3 ubiquitin transferase</fullName>
        <ecNumber evidence="3">2.3.2.31</ecNumber>
    </recommendedName>
</protein>
<dbReference type="InterPro" id="IPR018957">
    <property type="entry name" value="Znf_C3HC4_RING-type"/>
</dbReference>
<evidence type="ECO:0000256" key="6">
    <source>
        <dbReference type="ARBA" id="ARBA00022737"/>
    </source>
</evidence>
<dbReference type="PANTHER" id="PTHR11685">
    <property type="entry name" value="RBR FAMILY RING FINGER AND IBR DOMAIN-CONTAINING"/>
    <property type="match status" value="1"/>
</dbReference>
<keyword evidence="4" id="KW-0808">Transferase</keyword>
<evidence type="ECO:0000259" key="13">
    <source>
        <dbReference type="PROSITE" id="PS50089"/>
    </source>
</evidence>
<reference evidence="16" key="1">
    <citation type="submission" date="2025-08" db="UniProtKB">
        <authorList>
            <consortium name="RefSeq"/>
        </authorList>
    </citation>
    <scope>IDENTIFICATION</scope>
    <source>
        <tissue evidence="16">Tentacle</tissue>
    </source>
</reference>
<dbReference type="FunFam" id="3.30.40.10:FF:000019">
    <property type="entry name" value="RBR-type E3 ubiquitin transferase"/>
    <property type="match status" value="1"/>
</dbReference>
<dbReference type="GO" id="GO:0008270">
    <property type="term" value="F:zinc ion binding"/>
    <property type="evidence" value="ECO:0007669"/>
    <property type="project" value="UniProtKB-KW"/>
</dbReference>
<dbReference type="InParanoid" id="A0A6P8I476"/>
<dbReference type="Pfam" id="PF00097">
    <property type="entry name" value="zf-C3HC4"/>
    <property type="match status" value="1"/>
</dbReference>
<dbReference type="Proteomes" id="UP000515163">
    <property type="component" value="Unplaced"/>
</dbReference>
<evidence type="ECO:0000256" key="4">
    <source>
        <dbReference type="ARBA" id="ARBA00022679"/>
    </source>
</evidence>
<dbReference type="InterPro" id="IPR001841">
    <property type="entry name" value="Znf_RING"/>
</dbReference>
<dbReference type="FunCoup" id="A0A6P8I476">
    <property type="interactions" value="1189"/>
</dbReference>
<keyword evidence="8" id="KW-0833">Ubl conjugation pathway</keyword>
<feature type="domain" description="RING-type" evidence="14">
    <location>
        <begin position="301"/>
        <end position="549"/>
    </location>
</feature>
<keyword evidence="5" id="KW-0479">Metal-binding</keyword>
<dbReference type="Pfam" id="PF01485">
    <property type="entry name" value="IBR"/>
    <property type="match status" value="1"/>
</dbReference>
<comment type="similarity">
    <text evidence="2">Belongs to the RBR family. Ariadne subfamily.</text>
</comment>
<dbReference type="PROSITE" id="PS50297">
    <property type="entry name" value="ANK_REP_REGION"/>
    <property type="match status" value="1"/>
</dbReference>
<evidence type="ECO:0000313" key="15">
    <source>
        <dbReference type="Proteomes" id="UP000515163"/>
    </source>
</evidence>
<dbReference type="Gene3D" id="1.25.40.20">
    <property type="entry name" value="Ankyrin repeat-containing domain"/>
    <property type="match status" value="1"/>
</dbReference>
<dbReference type="InterPro" id="IPR045840">
    <property type="entry name" value="Ariadne"/>
</dbReference>
<evidence type="ECO:0000256" key="3">
    <source>
        <dbReference type="ARBA" id="ARBA00012251"/>
    </source>
</evidence>
<sequence length="999" mass="113360">MGSTSSKFRKALQTGEEVEAMQLYLKNPDIKRNLDPNYSYGENYSNNTFLHYACLYAMKPFVRDFMSEGANMNQKNSLSQTPIHYVCMSDRTQDPVIDKLRAECLSMMLCSCKADDIDEESSDLGVKDHKNNTALHYAASSGLYQCVQILVANGVPLYEENDDNQTACDCAIQGNFSEIASFLESKMVFSDAVTDSREAEVHLRLAQEEMQPHRGLCAQDLQEAKDQLLVETADMLMVPLFTAEALLRDYEWSREKLVEAWMNDAKAACEKAGVKLPEGYTDGDIDTFTFRHEDRTASPKTSEHCLICADEIDELLALSCGHATCYNCWERYLNIKIKEGDAHNIQCPALKCNTLVPLETIEKLVSREMASRYLLFDIKAFVESNPNIKWCPAQGCGRAVRLPPSASPLVDPARTLARRRREETPCLMVDCGSAHYFCWHCLQEVHEPCTCELWDKWIKKIAEMLPKIPTLKEKEVLDECPETEKVANTLWLVTNSKPCPNCKSPIQKTEGCNHMKCSKCKHEFCWVCLELWKKHSSVTGGYFRCNRYEIIRKLNIDCVDSIKNASEKNMSIQKLNYFLHYYSRFKNHENSFKLEEPLLGAAKEKMTALAMSALENDTSLDGVDTSFVEDAVRELLKARRVLKASYAYGYFLDGSKEKKTIFEFMQTEVEEVTENLSQMVARPYLRTPRSKIIQTTAFLRNKRQTFLLALSRGLIPDEELPERFVSKLESLTRVPTSSDDESDEGEDNYNEIRRVIESSIREQLAGRPFSDNNSPDSSPSCRPEGLMGLCSRIGCLNPRLNRQYTGQLSSYCCYDCLRIDKRNKRLRKKKQEKRRREAERQAAMPVANFEDTQLDLDLMRAIELSLDKPSCSSKRQLTRQHSSSSSSSASSEENHAQQETARNLVEEENTSLQKALELSYGILVKEPTLESSSRQDQDLDLMKAIQLSLEGEGSTATAPQSSLDTETTSTCIPLPPDDNESSSGYQNDPTTKHVSDNNK</sequence>
<dbReference type="InterPro" id="IPR031127">
    <property type="entry name" value="E3_UB_ligase_RBR"/>
</dbReference>
<feature type="region of interest" description="Disordered" evidence="12">
    <location>
        <begin position="950"/>
        <end position="999"/>
    </location>
</feature>
<feature type="compositionally biased region" description="Polar residues" evidence="12">
    <location>
        <begin position="954"/>
        <end position="971"/>
    </location>
</feature>
<dbReference type="InterPro" id="IPR002867">
    <property type="entry name" value="IBR_dom"/>
</dbReference>
<evidence type="ECO:0000259" key="14">
    <source>
        <dbReference type="PROSITE" id="PS51873"/>
    </source>
</evidence>
<feature type="region of interest" description="Disordered" evidence="12">
    <location>
        <begin position="870"/>
        <end position="908"/>
    </location>
</feature>
<dbReference type="CDD" id="cd20361">
    <property type="entry name" value="Rcat_RBR_ANKIB1"/>
    <property type="match status" value="1"/>
</dbReference>
<dbReference type="Pfam" id="PF19422">
    <property type="entry name" value="Ariadne"/>
    <property type="match status" value="1"/>
</dbReference>
<keyword evidence="7 11" id="KW-0863">Zinc-finger</keyword>
<dbReference type="PROSITE" id="PS50088">
    <property type="entry name" value="ANK_REPEAT"/>
    <property type="match status" value="2"/>
</dbReference>
<dbReference type="AlphaFoldDB" id="A0A6P8I476"/>
<dbReference type="PROSITE" id="PS50089">
    <property type="entry name" value="ZF_RING_2"/>
    <property type="match status" value="1"/>
</dbReference>
<dbReference type="GO" id="GO:0061630">
    <property type="term" value="F:ubiquitin protein ligase activity"/>
    <property type="evidence" value="ECO:0007669"/>
    <property type="project" value="UniProtKB-EC"/>
</dbReference>
<evidence type="ECO:0000256" key="9">
    <source>
        <dbReference type="ARBA" id="ARBA00022833"/>
    </source>
</evidence>
<dbReference type="Pfam" id="PF12796">
    <property type="entry name" value="Ank_2"/>
    <property type="match status" value="1"/>
</dbReference>
<dbReference type="Gene3D" id="3.30.40.10">
    <property type="entry name" value="Zinc/RING finger domain, C3HC4 (zinc finger)"/>
    <property type="match status" value="1"/>
</dbReference>
<dbReference type="SMART" id="SM00248">
    <property type="entry name" value="ANK"/>
    <property type="match status" value="4"/>
</dbReference>
<accession>A0A6P8I476</accession>
<feature type="compositionally biased region" description="Polar residues" evidence="12">
    <location>
        <begin position="870"/>
        <end position="881"/>
    </location>
</feature>
<dbReference type="CDD" id="cd20346">
    <property type="entry name" value="BRcat_RBR_ANKIB1"/>
    <property type="match status" value="1"/>
</dbReference>
<evidence type="ECO:0000256" key="7">
    <source>
        <dbReference type="ARBA" id="ARBA00022771"/>
    </source>
</evidence>
<dbReference type="InterPro" id="IPR044066">
    <property type="entry name" value="TRIAD_supradom"/>
</dbReference>
<gene>
    <name evidence="16" type="primary">LOC116295800</name>
</gene>
<feature type="domain" description="RING-type" evidence="13">
    <location>
        <begin position="305"/>
        <end position="351"/>
    </location>
</feature>
<dbReference type="RefSeq" id="XP_031559595.1">
    <property type="nucleotide sequence ID" value="XM_031703735.1"/>
</dbReference>
<dbReference type="InterPro" id="IPR047564">
    <property type="entry name" value="Rcat_RBR_ANKIB1"/>
</dbReference>
<evidence type="ECO:0000256" key="2">
    <source>
        <dbReference type="ARBA" id="ARBA00005884"/>
    </source>
</evidence>
<feature type="compositionally biased region" description="Basic and acidic residues" evidence="12">
    <location>
        <begin position="990"/>
        <end position="999"/>
    </location>
</feature>
<organism evidence="15 16">
    <name type="scientific">Actinia tenebrosa</name>
    <name type="common">Australian red waratah sea anemone</name>
    <dbReference type="NCBI Taxonomy" id="6105"/>
    <lineage>
        <taxon>Eukaryota</taxon>
        <taxon>Metazoa</taxon>
        <taxon>Cnidaria</taxon>
        <taxon>Anthozoa</taxon>
        <taxon>Hexacorallia</taxon>
        <taxon>Actiniaria</taxon>
        <taxon>Actiniidae</taxon>
        <taxon>Actinia</taxon>
    </lineage>
</organism>
<dbReference type="EC" id="2.3.2.31" evidence="3"/>
<keyword evidence="15" id="KW-1185">Reference proteome</keyword>
<dbReference type="InterPro" id="IPR036770">
    <property type="entry name" value="Ankyrin_rpt-contain_sf"/>
</dbReference>
<dbReference type="SUPFAM" id="SSF57850">
    <property type="entry name" value="RING/U-box"/>
    <property type="match status" value="3"/>
</dbReference>
<dbReference type="OrthoDB" id="69641at2759"/>
<feature type="repeat" description="ANK" evidence="10">
    <location>
        <begin position="45"/>
        <end position="77"/>
    </location>
</feature>
<feature type="region of interest" description="Disordered" evidence="12">
    <location>
        <begin position="763"/>
        <end position="782"/>
    </location>
</feature>
<evidence type="ECO:0000256" key="12">
    <source>
        <dbReference type="SAM" id="MobiDB-lite"/>
    </source>
</evidence>